<comment type="caution">
    <text evidence="1">The sequence shown here is derived from an EMBL/GenBank/DDBJ whole genome shotgun (WGS) entry which is preliminary data.</text>
</comment>
<evidence type="ECO:0000313" key="2">
    <source>
        <dbReference type="Proteomes" id="UP000003100"/>
    </source>
</evidence>
<dbReference type="RefSeq" id="WP_005948817.1">
    <property type="nucleotide sequence ID" value="NZ_CP136423.1"/>
</dbReference>
<evidence type="ECO:0000313" key="1">
    <source>
        <dbReference type="EMBL" id="EEG49113.1"/>
    </source>
</evidence>
<proteinExistence type="predicted"/>
<dbReference type="Proteomes" id="UP000003100">
    <property type="component" value="Unassembled WGS sequence"/>
</dbReference>
<reference evidence="1 2" key="2">
    <citation type="submission" date="2009-02" db="EMBL/GenBank/DDBJ databases">
        <title>Draft genome sequence of Blautia hydrogenotrophica DSM 10507 (Ruminococcus hydrogenotrophicus DSM 10507).</title>
        <authorList>
            <person name="Sudarsanam P."/>
            <person name="Ley R."/>
            <person name="Guruge J."/>
            <person name="Turnbaugh P.J."/>
            <person name="Mahowald M."/>
            <person name="Liep D."/>
            <person name="Gordon J."/>
        </authorList>
    </citation>
    <scope>NUCLEOTIDE SEQUENCE [LARGE SCALE GENOMIC DNA]</scope>
    <source>
        <strain evidence="2">DSM 10507 / JCM 14656 / S5a33</strain>
    </source>
</reference>
<dbReference type="PATRIC" id="fig|476272.21.peg.1962"/>
<organism evidence="1 2">
    <name type="scientific">Blautia hydrogenotrophica (strain DSM 10507 / JCM 14656 / S5a33)</name>
    <name type="common">Ruminococcus hydrogenotrophicus</name>
    <dbReference type="NCBI Taxonomy" id="476272"/>
    <lineage>
        <taxon>Bacteria</taxon>
        <taxon>Bacillati</taxon>
        <taxon>Bacillota</taxon>
        <taxon>Clostridia</taxon>
        <taxon>Lachnospirales</taxon>
        <taxon>Lachnospiraceae</taxon>
        <taxon>Blautia</taxon>
    </lineage>
</organism>
<name>C0CM43_BLAHS</name>
<accession>C0CM43</accession>
<gene>
    <name evidence="1" type="ORF">RUMHYD_01919</name>
</gene>
<keyword evidence="2" id="KW-1185">Reference proteome</keyword>
<reference evidence="1 2" key="1">
    <citation type="submission" date="2009-01" db="EMBL/GenBank/DDBJ databases">
        <authorList>
            <person name="Fulton L."/>
            <person name="Clifton S."/>
            <person name="Fulton B."/>
            <person name="Xu J."/>
            <person name="Minx P."/>
            <person name="Pepin K.H."/>
            <person name="Johnson M."/>
            <person name="Bhonagiri V."/>
            <person name="Nash W.E."/>
            <person name="Mardis E.R."/>
            <person name="Wilson R.K."/>
        </authorList>
    </citation>
    <scope>NUCLEOTIDE SEQUENCE [LARGE SCALE GENOMIC DNA]</scope>
    <source>
        <strain evidence="2">DSM 10507 / JCM 14656 / S5a33</strain>
    </source>
</reference>
<dbReference type="EMBL" id="ACBZ01000101">
    <property type="protein sequence ID" value="EEG49113.1"/>
    <property type="molecule type" value="Genomic_DNA"/>
</dbReference>
<protein>
    <submittedName>
        <fullName evidence="1">Uncharacterized protein</fullName>
    </submittedName>
</protein>
<sequence length="71" mass="8514">MTIEQLEKANEIRFKLDKLDYFGRMFISNSTVWLVAEKEELYLKDYPELVVLIQNYISDKIAELKIELEEL</sequence>
<dbReference type="GeneID" id="86822340"/>
<dbReference type="HOGENOM" id="CLU_2731945_0_0_9"/>
<dbReference type="AlphaFoldDB" id="C0CM43"/>